<dbReference type="EMBL" id="DF820456">
    <property type="protein sequence ID" value="GAK50476.1"/>
    <property type="molecule type" value="Genomic_DNA"/>
</dbReference>
<accession>A0A0S6VX71</accession>
<sequence>MLQEMLKRMPANTEMLKNRCHQECEKQCHHHISLQKNFLPSQSSMIQLMRCLHTGGEPRSVGALAVLDAAVNSSIALVQKRVQMSLKYSNTVRIFVHQAHLTRIHLKSNIISRGIAQTN</sequence>
<evidence type="ECO:0000313" key="1">
    <source>
        <dbReference type="EMBL" id="GAK50476.1"/>
    </source>
</evidence>
<dbReference type="Proteomes" id="UP000030700">
    <property type="component" value="Unassembled WGS sequence"/>
</dbReference>
<dbReference type="AlphaFoldDB" id="A0A0S6VX71"/>
<proteinExistence type="predicted"/>
<keyword evidence="2" id="KW-1185">Reference proteome</keyword>
<dbReference type="HOGENOM" id="CLU_2056736_0_0_0"/>
<reference evidence="1" key="1">
    <citation type="journal article" date="2015" name="PeerJ">
        <title>First genomic representation of candidate bacterial phylum KSB3 points to enhanced environmental sensing as a trigger of wastewater bulking.</title>
        <authorList>
            <person name="Sekiguchi Y."/>
            <person name="Ohashi A."/>
            <person name="Parks D.H."/>
            <person name="Yamauchi T."/>
            <person name="Tyson G.W."/>
            <person name="Hugenholtz P."/>
        </authorList>
    </citation>
    <scope>NUCLEOTIDE SEQUENCE [LARGE SCALE GENOMIC DNA]</scope>
</reference>
<protein>
    <submittedName>
        <fullName evidence="1">Uncharacterized protein</fullName>
    </submittedName>
</protein>
<organism evidence="1">
    <name type="scientific">Candidatus Moduliflexus flocculans</name>
    <dbReference type="NCBI Taxonomy" id="1499966"/>
    <lineage>
        <taxon>Bacteria</taxon>
        <taxon>Candidatus Moduliflexota</taxon>
        <taxon>Candidatus Moduliflexia</taxon>
        <taxon>Candidatus Moduliflexales</taxon>
        <taxon>Candidatus Moduliflexaceae</taxon>
    </lineage>
</organism>
<name>A0A0S6VX71_9BACT</name>
<gene>
    <name evidence="1" type="ORF">U14_01707</name>
</gene>
<evidence type="ECO:0000313" key="2">
    <source>
        <dbReference type="Proteomes" id="UP000030700"/>
    </source>
</evidence>